<evidence type="ECO:0000313" key="3">
    <source>
        <dbReference type="EMBL" id="GMT28508.1"/>
    </source>
</evidence>
<dbReference type="SUPFAM" id="SSF140383">
    <property type="entry name" value="BSD domain-like"/>
    <property type="match status" value="1"/>
</dbReference>
<dbReference type="SMART" id="SM00751">
    <property type="entry name" value="BSD"/>
    <property type="match status" value="1"/>
</dbReference>
<dbReference type="Proteomes" id="UP001432322">
    <property type="component" value="Unassembled WGS sequence"/>
</dbReference>
<dbReference type="EMBL" id="BTSY01000005">
    <property type="protein sequence ID" value="GMT28508.1"/>
    <property type="molecule type" value="Genomic_DNA"/>
</dbReference>
<feature type="domain" description="BSD" evidence="2">
    <location>
        <begin position="128"/>
        <end position="170"/>
    </location>
</feature>
<feature type="compositionally biased region" description="Basic and acidic residues" evidence="1">
    <location>
        <begin position="178"/>
        <end position="218"/>
    </location>
</feature>
<dbReference type="GO" id="GO:0005794">
    <property type="term" value="C:Golgi apparatus"/>
    <property type="evidence" value="ECO:0007669"/>
    <property type="project" value="TreeGrafter"/>
</dbReference>
<reference evidence="3" key="1">
    <citation type="submission" date="2023-10" db="EMBL/GenBank/DDBJ databases">
        <title>Genome assembly of Pristionchus species.</title>
        <authorList>
            <person name="Yoshida K."/>
            <person name="Sommer R.J."/>
        </authorList>
    </citation>
    <scope>NUCLEOTIDE SEQUENCE</scope>
    <source>
        <strain evidence="3">RS5133</strain>
    </source>
</reference>
<dbReference type="GO" id="GO:0005634">
    <property type="term" value="C:nucleus"/>
    <property type="evidence" value="ECO:0007669"/>
    <property type="project" value="TreeGrafter"/>
</dbReference>
<dbReference type="InterPro" id="IPR051494">
    <property type="entry name" value="BSD_domain-containing"/>
</dbReference>
<dbReference type="AlphaFoldDB" id="A0AAV5WCT3"/>
<name>A0AAV5WCT3_9BILA</name>
<dbReference type="GO" id="GO:0045202">
    <property type="term" value="C:synapse"/>
    <property type="evidence" value="ECO:0007669"/>
    <property type="project" value="TreeGrafter"/>
</dbReference>
<proteinExistence type="predicted"/>
<dbReference type="GO" id="GO:0048172">
    <property type="term" value="P:regulation of short-term neuronal synaptic plasticity"/>
    <property type="evidence" value="ECO:0007669"/>
    <property type="project" value="TreeGrafter"/>
</dbReference>
<dbReference type="PANTHER" id="PTHR16019:SF6">
    <property type="entry name" value="SYNAPSE-ASSOCIATED PROTEIN 1"/>
    <property type="match status" value="1"/>
</dbReference>
<gene>
    <name evidence="3" type="ORF">PFISCL1PPCAC_19805</name>
</gene>
<evidence type="ECO:0000259" key="2">
    <source>
        <dbReference type="PROSITE" id="PS50858"/>
    </source>
</evidence>
<accession>A0AAV5WCT3</accession>
<dbReference type="Gene3D" id="1.10.3970.10">
    <property type="entry name" value="BSD domain"/>
    <property type="match status" value="1"/>
</dbReference>
<dbReference type="InterPro" id="IPR005607">
    <property type="entry name" value="BSD_dom"/>
</dbReference>
<sequence length="258" mass="29862">FSGLKSKAMQLAESVSDQSKTEHDVEGAKETTWTSTYAIGAKMMSYAKEGAEKMKIAIDHTIIGELERERIEYEKSLEADRVEGGKLPWEGLPEENLAMKQILALSLDYRNLINEPPGEVELSGIEMDEMAALLIKRDPNLAKARFNLVPKQLNEQRFWRNYFYRVSLIRTRMMMDVEREERKDEESKEEKDEVKECEKNTDENEKNEKIDDEIRKEVSASSECRSVDWEAEILAHLDGDDEYEVVDGDRTEIDELLE</sequence>
<dbReference type="PANTHER" id="PTHR16019">
    <property type="entry name" value="SYNAPSE-ASSOCIATED PROTEIN"/>
    <property type="match status" value="1"/>
</dbReference>
<keyword evidence="4" id="KW-1185">Reference proteome</keyword>
<protein>
    <recommendedName>
        <fullName evidence="2">BSD domain-containing protein</fullName>
    </recommendedName>
</protein>
<feature type="region of interest" description="Disordered" evidence="1">
    <location>
        <begin position="1"/>
        <end position="27"/>
    </location>
</feature>
<comment type="caution">
    <text evidence="3">The sequence shown here is derived from an EMBL/GenBank/DDBJ whole genome shotgun (WGS) entry which is preliminary data.</text>
</comment>
<organism evidence="3 4">
    <name type="scientific">Pristionchus fissidentatus</name>
    <dbReference type="NCBI Taxonomy" id="1538716"/>
    <lineage>
        <taxon>Eukaryota</taxon>
        <taxon>Metazoa</taxon>
        <taxon>Ecdysozoa</taxon>
        <taxon>Nematoda</taxon>
        <taxon>Chromadorea</taxon>
        <taxon>Rhabditida</taxon>
        <taxon>Rhabditina</taxon>
        <taxon>Diplogasteromorpha</taxon>
        <taxon>Diplogasteroidea</taxon>
        <taxon>Neodiplogasteridae</taxon>
        <taxon>Pristionchus</taxon>
    </lineage>
</organism>
<dbReference type="PROSITE" id="PS50858">
    <property type="entry name" value="BSD"/>
    <property type="match status" value="1"/>
</dbReference>
<evidence type="ECO:0000313" key="4">
    <source>
        <dbReference type="Proteomes" id="UP001432322"/>
    </source>
</evidence>
<dbReference type="Pfam" id="PF03909">
    <property type="entry name" value="BSD"/>
    <property type="match status" value="1"/>
</dbReference>
<dbReference type="GO" id="GO:0038203">
    <property type="term" value="P:TORC2 signaling"/>
    <property type="evidence" value="ECO:0007669"/>
    <property type="project" value="TreeGrafter"/>
</dbReference>
<evidence type="ECO:0000256" key="1">
    <source>
        <dbReference type="SAM" id="MobiDB-lite"/>
    </source>
</evidence>
<dbReference type="InterPro" id="IPR035925">
    <property type="entry name" value="BSD_dom_sf"/>
</dbReference>
<feature type="non-terminal residue" evidence="3">
    <location>
        <position position="1"/>
    </location>
</feature>
<feature type="region of interest" description="Disordered" evidence="1">
    <location>
        <begin position="178"/>
        <end position="223"/>
    </location>
</feature>